<dbReference type="AlphaFoldDB" id="A0A2X4W2K7"/>
<gene>
    <name evidence="1" type="ORF">NCTC4824_00658</name>
</gene>
<proteinExistence type="predicted"/>
<dbReference type="STRING" id="1348624.GCA_001591545_02554"/>
<reference evidence="1 2" key="1">
    <citation type="submission" date="2018-06" db="EMBL/GenBank/DDBJ databases">
        <authorList>
            <consortium name="Pathogen Informatics"/>
            <person name="Doyle S."/>
        </authorList>
    </citation>
    <scope>NUCLEOTIDE SEQUENCE [LARGE SCALE GENOMIC DNA]</scope>
    <source>
        <strain evidence="1 2">NCTC4824</strain>
    </source>
</reference>
<dbReference type="RefSeq" id="WP_066142484.1">
    <property type="nucleotide sequence ID" value="NZ_CBCSGM010000002.1"/>
</dbReference>
<dbReference type="Proteomes" id="UP000249134">
    <property type="component" value="Chromosome 1"/>
</dbReference>
<organism evidence="1 2">
    <name type="scientific">Lederbergia lenta</name>
    <name type="common">Bacillus lentus</name>
    <dbReference type="NCBI Taxonomy" id="1467"/>
    <lineage>
        <taxon>Bacteria</taxon>
        <taxon>Bacillati</taxon>
        <taxon>Bacillota</taxon>
        <taxon>Bacilli</taxon>
        <taxon>Bacillales</taxon>
        <taxon>Bacillaceae</taxon>
        <taxon>Lederbergia</taxon>
    </lineage>
</organism>
<sequence>MEKVVRQIDHIRSILFERMTYLAEKVENGYRLTSSYVYKLMTGANQPFALFMANEKQKEKKE</sequence>
<accession>A0A2X4W2K7</accession>
<keyword evidence="2" id="KW-1185">Reference proteome</keyword>
<evidence type="ECO:0000313" key="2">
    <source>
        <dbReference type="Proteomes" id="UP000249134"/>
    </source>
</evidence>
<protein>
    <submittedName>
        <fullName evidence="1">Uncharacterized protein</fullName>
    </submittedName>
</protein>
<dbReference type="EMBL" id="LS483476">
    <property type="protein sequence ID" value="SQI53132.1"/>
    <property type="molecule type" value="Genomic_DNA"/>
</dbReference>
<name>A0A2X4W2K7_LEDLE</name>
<evidence type="ECO:0000313" key="1">
    <source>
        <dbReference type="EMBL" id="SQI53132.1"/>
    </source>
</evidence>
<dbReference type="KEGG" id="blen:NCTC4824_00658"/>